<feature type="domain" description="PPIase FKBP-type" evidence="5">
    <location>
        <begin position="63"/>
        <end position="157"/>
    </location>
</feature>
<keyword evidence="3" id="KW-0697">Rotamase</keyword>
<name>A0A382UGQ0_9ZZZZ</name>
<dbReference type="GO" id="GO:0003755">
    <property type="term" value="F:peptidyl-prolyl cis-trans isomerase activity"/>
    <property type="evidence" value="ECO:0007669"/>
    <property type="project" value="UniProtKB-KW"/>
</dbReference>
<evidence type="ECO:0000313" key="6">
    <source>
        <dbReference type="EMBL" id="SVD33025.1"/>
    </source>
</evidence>
<dbReference type="Pfam" id="PF00254">
    <property type="entry name" value="FKBP_C"/>
    <property type="match status" value="1"/>
</dbReference>
<keyword evidence="4" id="KW-0413">Isomerase</keyword>
<dbReference type="InterPro" id="IPR046357">
    <property type="entry name" value="PPIase_dom_sf"/>
</dbReference>
<gene>
    <name evidence="6" type="ORF">METZ01_LOCUS385879</name>
</gene>
<evidence type="ECO:0000256" key="3">
    <source>
        <dbReference type="ARBA" id="ARBA00023110"/>
    </source>
</evidence>
<dbReference type="EMBL" id="UINC01143858">
    <property type="protein sequence ID" value="SVD33025.1"/>
    <property type="molecule type" value="Genomic_DNA"/>
</dbReference>
<dbReference type="Gene3D" id="3.10.50.40">
    <property type="match status" value="1"/>
</dbReference>
<evidence type="ECO:0000256" key="4">
    <source>
        <dbReference type="ARBA" id="ARBA00023235"/>
    </source>
</evidence>
<evidence type="ECO:0000259" key="5">
    <source>
        <dbReference type="PROSITE" id="PS50059"/>
    </source>
</evidence>
<evidence type="ECO:0000256" key="2">
    <source>
        <dbReference type="ARBA" id="ARBA00013194"/>
    </source>
</evidence>
<dbReference type="PANTHER" id="PTHR43811:SF19">
    <property type="entry name" value="39 KDA FK506-BINDING NUCLEAR PROTEIN"/>
    <property type="match status" value="1"/>
</dbReference>
<dbReference type="InterPro" id="IPR001179">
    <property type="entry name" value="PPIase_FKBP_dom"/>
</dbReference>
<dbReference type="AlphaFoldDB" id="A0A382UGQ0"/>
<accession>A0A382UGQ0</accession>
<protein>
    <recommendedName>
        <fullName evidence="2">peptidylprolyl isomerase</fullName>
        <ecNumber evidence="2">5.2.1.8</ecNumber>
    </recommendedName>
</protein>
<dbReference type="SUPFAM" id="SSF54534">
    <property type="entry name" value="FKBP-like"/>
    <property type="match status" value="1"/>
</dbReference>
<proteinExistence type="predicted"/>
<organism evidence="6">
    <name type="scientific">marine metagenome</name>
    <dbReference type="NCBI Taxonomy" id="408172"/>
    <lineage>
        <taxon>unclassified sequences</taxon>
        <taxon>metagenomes</taxon>
        <taxon>ecological metagenomes</taxon>
    </lineage>
</organism>
<dbReference type="PROSITE" id="PS50059">
    <property type="entry name" value="FKBP_PPIASE"/>
    <property type="match status" value="1"/>
</dbReference>
<dbReference type="PANTHER" id="PTHR43811">
    <property type="entry name" value="FKBP-TYPE PEPTIDYL-PROLYL CIS-TRANS ISOMERASE FKPA"/>
    <property type="match status" value="1"/>
</dbReference>
<reference evidence="6" key="1">
    <citation type="submission" date="2018-05" db="EMBL/GenBank/DDBJ databases">
        <authorList>
            <person name="Lanie J.A."/>
            <person name="Ng W.-L."/>
            <person name="Kazmierczak K.M."/>
            <person name="Andrzejewski T.M."/>
            <person name="Davidsen T.M."/>
            <person name="Wayne K.J."/>
            <person name="Tettelin H."/>
            <person name="Glass J.I."/>
            <person name="Rusch D."/>
            <person name="Podicherti R."/>
            <person name="Tsui H.-C.T."/>
            <person name="Winkler M.E."/>
        </authorList>
    </citation>
    <scope>NUCLEOTIDE SEQUENCE</scope>
</reference>
<sequence length="157" mass="16301">MKRTLLLALALIACGSDDGVGPNLEDIDFDPALEIDLSAMTRTASGLYFQDLTVGDGVMATAGNTVVVDYSGWLPNGTLFDSGTSSDWKNPSTGAHIPFILGVGGVIAGFDEGVQGMREGGTRNLVIPPAIGYGAIAVSNIPANSVLIFRITLTEIQ</sequence>
<evidence type="ECO:0000256" key="1">
    <source>
        <dbReference type="ARBA" id="ARBA00000971"/>
    </source>
</evidence>
<comment type="catalytic activity">
    <reaction evidence="1">
        <text>[protein]-peptidylproline (omega=180) = [protein]-peptidylproline (omega=0)</text>
        <dbReference type="Rhea" id="RHEA:16237"/>
        <dbReference type="Rhea" id="RHEA-COMP:10747"/>
        <dbReference type="Rhea" id="RHEA-COMP:10748"/>
        <dbReference type="ChEBI" id="CHEBI:83833"/>
        <dbReference type="ChEBI" id="CHEBI:83834"/>
        <dbReference type="EC" id="5.2.1.8"/>
    </reaction>
</comment>
<dbReference type="EC" id="5.2.1.8" evidence="2"/>